<organism evidence="2">
    <name type="scientific">marine sediment metagenome</name>
    <dbReference type="NCBI Taxonomy" id="412755"/>
    <lineage>
        <taxon>unclassified sequences</taxon>
        <taxon>metagenomes</taxon>
        <taxon>ecological metagenomes</taxon>
    </lineage>
</organism>
<feature type="transmembrane region" description="Helical" evidence="1">
    <location>
        <begin position="43"/>
        <end position="64"/>
    </location>
</feature>
<keyword evidence="1" id="KW-1133">Transmembrane helix</keyword>
<dbReference type="EMBL" id="BARU01030165">
    <property type="protein sequence ID" value="GAH75012.1"/>
    <property type="molecule type" value="Genomic_DNA"/>
</dbReference>
<proteinExistence type="predicted"/>
<keyword evidence="1" id="KW-0472">Membrane</keyword>
<dbReference type="AlphaFoldDB" id="X1I008"/>
<evidence type="ECO:0000313" key="2">
    <source>
        <dbReference type="EMBL" id="GAH75012.1"/>
    </source>
</evidence>
<protein>
    <submittedName>
        <fullName evidence="2">Uncharacterized protein</fullName>
    </submittedName>
</protein>
<keyword evidence="1" id="KW-0812">Transmembrane</keyword>
<sequence>KPILAGLGGTFVKTLAATVLMFLVGAGIMRIMSNLSYDRWFNILRLAVVVPSAAVMYLIAAKFLNIEMLSLILGRKGGDEPSA</sequence>
<feature type="transmembrane region" description="Helical" evidence="1">
    <location>
        <begin position="12"/>
        <end position="31"/>
    </location>
</feature>
<comment type="caution">
    <text evidence="2">The sequence shown here is derived from an EMBL/GenBank/DDBJ whole genome shotgun (WGS) entry which is preliminary data.</text>
</comment>
<feature type="non-terminal residue" evidence="2">
    <location>
        <position position="1"/>
    </location>
</feature>
<name>X1I008_9ZZZZ</name>
<accession>X1I008</accession>
<evidence type="ECO:0000256" key="1">
    <source>
        <dbReference type="SAM" id="Phobius"/>
    </source>
</evidence>
<gene>
    <name evidence="2" type="ORF">S03H2_47915</name>
</gene>
<reference evidence="2" key="1">
    <citation type="journal article" date="2014" name="Front. Microbiol.">
        <title>High frequency of phylogenetically diverse reductive dehalogenase-homologous genes in deep subseafloor sedimentary metagenomes.</title>
        <authorList>
            <person name="Kawai M."/>
            <person name="Futagami T."/>
            <person name="Toyoda A."/>
            <person name="Takaki Y."/>
            <person name="Nishi S."/>
            <person name="Hori S."/>
            <person name="Arai W."/>
            <person name="Tsubouchi T."/>
            <person name="Morono Y."/>
            <person name="Uchiyama I."/>
            <person name="Ito T."/>
            <person name="Fujiyama A."/>
            <person name="Inagaki F."/>
            <person name="Takami H."/>
        </authorList>
    </citation>
    <scope>NUCLEOTIDE SEQUENCE</scope>
    <source>
        <strain evidence="2">Expedition CK06-06</strain>
    </source>
</reference>